<gene>
    <name evidence="2" type="primary">immA</name>
    <name evidence="2" type="ORF">NCTC10571_01677</name>
</gene>
<sequence length="130" mass="15615">MLNLKLRAKNLVKKYGTSDPYYIARELKFEIVFCDMPYKINGMWRRILRRKYIFIDENLNEWQKKAVLCHELGHFLCHKGYSSYNIAGRTFFQNTRKENEANAFSAELMSYSSDIDKRYIIQFLELGHKK</sequence>
<dbReference type="InterPro" id="IPR010359">
    <property type="entry name" value="IrrE_HExxH"/>
</dbReference>
<dbReference type="EMBL" id="UGPP01000001">
    <property type="protein sequence ID" value="STY71521.1"/>
    <property type="molecule type" value="Genomic_DNA"/>
</dbReference>
<dbReference type="Proteomes" id="UP000255234">
    <property type="component" value="Unassembled WGS sequence"/>
</dbReference>
<organism evidence="2 3">
    <name type="scientific">Megamonas hypermegale</name>
    <dbReference type="NCBI Taxonomy" id="158847"/>
    <lineage>
        <taxon>Bacteria</taxon>
        <taxon>Bacillati</taxon>
        <taxon>Bacillota</taxon>
        <taxon>Negativicutes</taxon>
        <taxon>Selenomonadales</taxon>
        <taxon>Selenomonadaceae</taxon>
        <taxon>Megamonas</taxon>
    </lineage>
</organism>
<evidence type="ECO:0000259" key="1">
    <source>
        <dbReference type="Pfam" id="PF06114"/>
    </source>
</evidence>
<dbReference type="GO" id="GO:0016787">
    <property type="term" value="F:hydrolase activity"/>
    <property type="evidence" value="ECO:0007669"/>
    <property type="project" value="UniProtKB-KW"/>
</dbReference>
<keyword evidence="2" id="KW-0378">Hydrolase</keyword>
<evidence type="ECO:0000313" key="3">
    <source>
        <dbReference type="Proteomes" id="UP000255234"/>
    </source>
</evidence>
<name>A0A378NT22_9FIRM</name>
<dbReference type="Gene3D" id="1.10.10.2910">
    <property type="match status" value="1"/>
</dbReference>
<proteinExistence type="predicted"/>
<dbReference type="AlphaFoldDB" id="A0A378NT22"/>
<protein>
    <submittedName>
        <fullName evidence="2">Metallopeptidase immA</fullName>
        <ecNumber evidence="2">3.4.-.-</ecNumber>
    </submittedName>
</protein>
<evidence type="ECO:0000313" key="2">
    <source>
        <dbReference type="EMBL" id="STY71521.1"/>
    </source>
</evidence>
<reference evidence="2 3" key="1">
    <citation type="submission" date="2018-06" db="EMBL/GenBank/DDBJ databases">
        <authorList>
            <consortium name="Pathogen Informatics"/>
            <person name="Doyle S."/>
        </authorList>
    </citation>
    <scope>NUCLEOTIDE SEQUENCE [LARGE SCALE GENOMIC DNA]</scope>
    <source>
        <strain evidence="2 3">NCTC10571</strain>
    </source>
</reference>
<dbReference type="RefSeq" id="WP_115151837.1">
    <property type="nucleotide sequence ID" value="NZ_UGPP01000001.1"/>
</dbReference>
<feature type="domain" description="IrrE N-terminal-like" evidence="1">
    <location>
        <begin position="44"/>
        <end position="109"/>
    </location>
</feature>
<dbReference type="EC" id="3.4.-.-" evidence="2"/>
<dbReference type="Pfam" id="PF06114">
    <property type="entry name" value="Peptidase_M78"/>
    <property type="match status" value="1"/>
</dbReference>
<accession>A0A378NT22</accession>